<feature type="transmembrane region" description="Helical" evidence="1">
    <location>
        <begin position="434"/>
        <end position="451"/>
    </location>
</feature>
<evidence type="ECO:0000313" key="4">
    <source>
        <dbReference type="Proteomes" id="UP000017819"/>
    </source>
</evidence>
<evidence type="ECO:0000259" key="2">
    <source>
        <dbReference type="Pfam" id="PF01970"/>
    </source>
</evidence>
<dbReference type="Pfam" id="PF01970">
    <property type="entry name" value="TctA"/>
    <property type="match status" value="1"/>
</dbReference>
<reference evidence="3 4" key="1">
    <citation type="journal article" date="2014" name="Genome Announc.">
        <title>Draft Genome Sequence of Lutibaculum baratangense Strain AMV1T, Isolated from a Mud Volcano in Andamans, India.</title>
        <authorList>
            <person name="Singh A."/>
            <person name="Sreenivas A."/>
            <person name="Sathyanarayana Reddy G."/>
            <person name="Pinnaka A.K."/>
            <person name="Shivaji S."/>
        </authorList>
    </citation>
    <scope>NUCLEOTIDE SEQUENCE [LARGE SCALE GENOMIC DNA]</scope>
    <source>
        <strain evidence="3 4">AMV1</strain>
    </source>
</reference>
<evidence type="ECO:0000313" key="3">
    <source>
        <dbReference type="EMBL" id="ESR26616.1"/>
    </source>
</evidence>
<dbReference type="PANTHER" id="PTHR35342:SF5">
    <property type="entry name" value="TRICARBOXYLIC TRANSPORT PROTEIN"/>
    <property type="match status" value="1"/>
</dbReference>
<gene>
    <name evidence="3" type="ORF">N177_0835</name>
</gene>
<organism evidence="3 4">
    <name type="scientific">Lutibaculum baratangense AMV1</name>
    <dbReference type="NCBI Taxonomy" id="631454"/>
    <lineage>
        <taxon>Bacteria</taxon>
        <taxon>Pseudomonadati</taxon>
        <taxon>Pseudomonadota</taxon>
        <taxon>Alphaproteobacteria</taxon>
        <taxon>Hyphomicrobiales</taxon>
        <taxon>Tepidamorphaceae</taxon>
        <taxon>Lutibaculum</taxon>
    </lineage>
</organism>
<feature type="domain" description="DUF112" evidence="2">
    <location>
        <begin position="18"/>
        <end position="439"/>
    </location>
</feature>
<keyword evidence="1" id="KW-0812">Transmembrane</keyword>
<dbReference type="InterPro" id="IPR002823">
    <property type="entry name" value="DUF112_TM"/>
</dbReference>
<name>V4RKN1_9HYPH</name>
<dbReference type="PANTHER" id="PTHR35342">
    <property type="entry name" value="TRICARBOXYLIC TRANSPORT PROTEIN"/>
    <property type="match status" value="1"/>
</dbReference>
<feature type="transmembrane region" description="Helical" evidence="1">
    <location>
        <begin position="161"/>
        <end position="179"/>
    </location>
</feature>
<dbReference type="Proteomes" id="UP000017819">
    <property type="component" value="Unassembled WGS sequence"/>
</dbReference>
<keyword evidence="1" id="KW-1133">Transmembrane helix</keyword>
<feature type="transmembrane region" description="Helical" evidence="1">
    <location>
        <begin position="104"/>
        <end position="127"/>
    </location>
</feature>
<feature type="transmembrane region" description="Helical" evidence="1">
    <location>
        <begin position="471"/>
        <end position="488"/>
    </location>
</feature>
<feature type="transmembrane region" description="Helical" evidence="1">
    <location>
        <begin position="410"/>
        <end position="427"/>
    </location>
</feature>
<dbReference type="PATRIC" id="fig|631454.5.peg.824"/>
<feature type="transmembrane region" description="Helical" evidence="1">
    <location>
        <begin position="360"/>
        <end position="380"/>
    </location>
</feature>
<dbReference type="EMBL" id="AWXZ01000014">
    <property type="protein sequence ID" value="ESR26616.1"/>
    <property type="molecule type" value="Genomic_DNA"/>
</dbReference>
<sequence>MEHAIQGLLLLLPAAWAVPAGLMAGMFIGAIPGLSGSGMLAVLLPVLVTLPPEIGLIFSISLYAGGEVGNSYPSIILNMPGDASGAITATEGHPLMLRGQGGQALGMAVTASMFGAMLAGVATLSATPMLAQVALKFSSVEICIIVLFGITAIAQISGGGLLKGLLFGFLGLLIATTGTDPMWGSFRGTFDIVYLYDGIPVIPVLIGLLAFSEVLLAMEAGVENPKVDRSIRITLASLWEGFVTTIKLPFVVLRSAITGILVGVVPGAGTTIASFLSYQQAISLAPPEERKEFGKGSKRGLVATDCANNACVGGTLVPLLTLGIPGSSAGAVMLVIMAYHNLEVGPRLFARHGDIAYAVLWSQFLAATLMFVIGSVIAWFAYRLALIPVKVLIPVVAVFCLIGSFATNQYVFDMGIMLLFAVIGYVAKKQGYSVVALLLGVILGSVFEAHLNRGLRMGFGSPEIFFTRPLALFLWALLLAMLFGPLIWNQVKKRRAAAGGRHPAP</sequence>
<evidence type="ECO:0000256" key="1">
    <source>
        <dbReference type="SAM" id="Phobius"/>
    </source>
</evidence>
<comment type="caution">
    <text evidence="3">The sequence shown here is derived from an EMBL/GenBank/DDBJ whole genome shotgun (WGS) entry which is preliminary data.</text>
</comment>
<proteinExistence type="predicted"/>
<accession>V4RKN1</accession>
<protein>
    <recommendedName>
        <fullName evidence="2">DUF112 domain-containing protein</fullName>
    </recommendedName>
</protein>
<keyword evidence="4" id="KW-1185">Reference proteome</keyword>
<feature type="transmembrane region" description="Helical" evidence="1">
    <location>
        <begin position="319"/>
        <end position="340"/>
    </location>
</feature>
<dbReference type="STRING" id="631454.N177_0835"/>
<feature type="transmembrane region" description="Helical" evidence="1">
    <location>
        <begin position="133"/>
        <end position="154"/>
    </location>
</feature>
<dbReference type="RefSeq" id="WP_023430983.1">
    <property type="nucleotide sequence ID" value="NZ_AWXZ01000014.1"/>
</dbReference>
<feature type="transmembrane region" description="Helical" evidence="1">
    <location>
        <begin position="387"/>
        <end position="404"/>
    </location>
</feature>
<dbReference type="OrthoDB" id="9781349at2"/>
<feature type="transmembrane region" description="Helical" evidence="1">
    <location>
        <begin position="256"/>
        <end position="278"/>
    </location>
</feature>
<dbReference type="eggNOG" id="COG3333">
    <property type="taxonomic scope" value="Bacteria"/>
</dbReference>
<keyword evidence="1" id="KW-0472">Membrane</keyword>
<dbReference type="AlphaFoldDB" id="V4RKN1"/>
<feature type="transmembrane region" description="Helical" evidence="1">
    <location>
        <begin position="199"/>
        <end position="218"/>
    </location>
</feature>